<name>A0ABX2FSF3_9BACT</name>
<proteinExistence type="predicted"/>
<accession>A0ABX2FSF3</accession>
<dbReference type="RefSeq" id="WP_173810760.1">
    <property type="nucleotide sequence ID" value="NZ_JABSNP010000013.1"/>
</dbReference>
<gene>
    <name evidence="1" type="ORF">HNP98_002892</name>
</gene>
<protein>
    <submittedName>
        <fullName evidence="1">Uncharacterized protein</fullName>
    </submittedName>
</protein>
<organism evidence="1 2">
    <name type="scientific">Hymenobacter caeli</name>
    <dbReference type="NCBI Taxonomy" id="2735894"/>
    <lineage>
        <taxon>Bacteria</taxon>
        <taxon>Pseudomonadati</taxon>
        <taxon>Bacteroidota</taxon>
        <taxon>Cytophagia</taxon>
        <taxon>Cytophagales</taxon>
        <taxon>Hymenobacteraceae</taxon>
        <taxon>Hymenobacter</taxon>
    </lineage>
</organism>
<reference evidence="1 2" key="1">
    <citation type="submission" date="2020-05" db="EMBL/GenBank/DDBJ databases">
        <title>Genomic Encyclopedia of Type Strains, Phase IV (KMG-V): Genome sequencing to study the core and pangenomes of soil and plant-associated prokaryotes.</title>
        <authorList>
            <person name="Whitman W."/>
        </authorList>
    </citation>
    <scope>NUCLEOTIDE SEQUENCE [LARGE SCALE GENOMIC DNA]</scope>
    <source>
        <strain evidence="1 2">9A</strain>
    </source>
</reference>
<comment type="caution">
    <text evidence="1">The sequence shown here is derived from an EMBL/GenBank/DDBJ whole genome shotgun (WGS) entry which is preliminary data.</text>
</comment>
<evidence type="ECO:0000313" key="2">
    <source>
        <dbReference type="Proteomes" id="UP000779507"/>
    </source>
</evidence>
<dbReference type="EMBL" id="JABSNP010000013">
    <property type="protein sequence ID" value="NRT20054.1"/>
    <property type="molecule type" value="Genomic_DNA"/>
</dbReference>
<evidence type="ECO:0000313" key="1">
    <source>
        <dbReference type="EMBL" id="NRT20054.1"/>
    </source>
</evidence>
<dbReference type="Proteomes" id="UP000779507">
    <property type="component" value="Unassembled WGS sequence"/>
</dbReference>
<keyword evidence="2" id="KW-1185">Reference proteome</keyword>
<sequence>MAAASDFYRQKTDDELLFFVQNPAQYAPELVAGAQQELRHRGTLPAPPPLAPELPTNPAADAADAVAPRAWLKPAALGLGLLVLGGGTYYLKQSSDAAAAAAQARLEAKRRMPPPKLVEEATHAMPNYDAAVARAVEQQLRQVPAAEQANAQHLRQYRELAKRFWTAEAQTEYLTGRADAGQAGPNFADQARLVRETWQAWNRANMYGFSFGPTMQGQLQRMKDASGNQQHILDNLPALLPEDRFRTDEEMNKRTAEAEDLVGGLLPVSPVSGRPYKRIVLEGNTSR</sequence>